<keyword evidence="3" id="KW-0227">DNA damage</keyword>
<dbReference type="GeneID" id="18927929"/>
<keyword evidence="7" id="KW-0539">Nucleus</keyword>
<dbReference type="GO" id="GO:0033557">
    <property type="term" value="C:Slx1-Slx4 complex"/>
    <property type="evidence" value="ECO:0007669"/>
    <property type="project" value="InterPro"/>
</dbReference>
<feature type="region of interest" description="Disordered" evidence="8">
    <location>
        <begin position="1"/>
        <end position="24"/>
    </location>
</feature>
<dbReference type="PANTHER" id="PTHR20208:SF10">
    <property type="entry name" value="STRUCTURE-SPECIFIC ENDONUCLEASE SUBUNIT SLX1"/>
    <property type="match status" value="1"/>
</dbReference>
<evidence type="ECO:0000256" key="7">
    <source>
        <dbReference type="ARBA" id="ARBA00023242"/>
    </source>
</evidence>
<dbReference type="Gene3D" id="3.30.40.10">
    <property type="entry name" value="Zinc/RING finger domain, C3HC4 (zinc finger)"/>
    <property type="match status" value="1"/>
</dbReference>
<dbReference type="FunCoup" id="F4SA80">
    <property type="interactions" value="74"/>
</dbReference>
<feature type="non-terminal residue" evidence="10">
    <location>
        <position position="245"/>
    </location>
</feature>
<dbReference type="EMBL" id="GL883176">
    <property type="protein sequence ID" value="EGF98452.1"/>
    <property type="molecule type" value="Genomic_DNA"/>
</dbReference>
<keyword evidence="5" id="KW-0233">DNA recombination</keyword>
<sequence length="245" mass="28222">MVGAQSPSKPTTSKTRPKTSTLTPGSHKYPAFYACYLLRSYQNGRMNQRTYVGSTPDPPRRIRQHNGQIKGGAFRTKYYRPWEMELICYGFPSKLVALQFEWVWNTPYKSRHLQKDINPPLNTVNQSQSQLEVKLKVLKKMLTTLPWSQFPLQVLFFNEGAYKLWYEQDKKIFDADSLSYINCSAPDCYISTHLICLSRHFLNSSATQFAAPSANPEIACRKRILPDRGRCPSCLANLRWGDLIK</sequence>
<keyword evidence="1" id="KW-0540">Nuclease</keyword>
<dbReference type="KEGG" id="mlr:MELLADRAFT_40851"/>
<dbReference type="InParanoid" id="F4SA80"/>
<evidence type="ECO:0000256" key="6">
    <source>
        <dbReference type="ARBA" id="ARBA00023204"/>
    </source>
</evidence>
<dbReference type="SUPFAM" id="SSF82771">
    <property type="entry name" value="GIY-YIG endonuclease"/>
    <property type="match status" value="1"/>
</dbReference>
<name>F4SA80_MELLP</name>
<dbReference type="FunFam" id="3.40.1440.10:FF:000006">
    <property type="entry name" value="Structure-specific endonuclease subunit SLX1"/>
    <property type="match status" value="1"/>
</dbReference>
<evidence type="ECO:0000256" key="1">
    <source>
        <dbReference type="ARBA" id="ARBA00022722"/>
    </source>
</evidence>
<dbReference type="GO" id="GO:0000724">
    <property type="term" value="P:double-strand break repair via homologous recombination"/>
    <property type="evidence" value="ECO:0007669"/>
    <property type="project" value="TreeGrafter"/>
</dbReference>
<dbReference type="CDD" id="cd10455">
    <property type="entry name" value="GIY-YIG_SLX1"/>
    <property type="match status" value="1"/>
</dbReference>
<feature type="domain" description="GIY-YIG" evidence="9">
    <location>
        <begin position="31"/>
        <end position="114"/>
    </location>
</feature>
<evidence type="ECO:0000259" key="9">
    <source>
        <dbReference type="PROSITE" id="PS50164"/>
    </source>
</evidence>
<organism evidence="11">
    <name type="scientific">Melampsora larici-populina (strain 98AG31 / pathotype 3-4-7)</name>
    <name type="common">Poplar leaf rust fungus</name>
    <dbReference type="NCBI Taxonomy" id="747676"/>
    <lineage>
        <taxon>Eukaryota</taxon>
        <taxon>Fungi</taxon>
        <taxon>Dikarya</taxon>
        <taxon>Basidiomycota</taxon>
        <taxon>Pucciniomycotina</taxon>
        <taxon>Pucciniomycetes</taxon>
        <taxon>Pucciniales</taxon>
        <taxon>Melampsoraceae</taxon>
        <taxon>Melampsora</taxon>
    </lineage>
</organism>
<dbReference type="GO" id="GO:0008821">
    <property type="term" value="F:crossover junction DNA endonuclease activity"/>
    <property type="evidence" value="ECO:0007669"/>
    <property type="project" value="TreeGrafter"/>
</dbReference>
<dbReference type="VEuPathDB" id="FungiDB:MELLADRAFT_40851"/>
<gene>
    <name evidence="10" type="ORF">MELLADRAFT_40851</name>
</gene>
<dbReference type="HAMAP" id="MF_03100">
    <property type="entry name" value="Endonuc_su_Slx1"/>
    <property type="match status" value="1"/>
</dbReference>
<dbReference type="Proteomes" id="UP000001072">
    <property type="component" value="Unassembled WGS sequence"/>
</dbReference>
<keyword evidence="6" id="KW-0234">DNA repair</keyword>
<dbReference type="Gene3D" id="3.40.1440.10">
    <property type="entry name" value="GIY-YIG endonuclease"/>
    <property type="match status" value="1"/>
</dbReference>
<reference evidence="11" key="1">
    <citation type="journal article" date="2011" name="Proc. Natl. Acad. Sci. U.S.A.">
        <title>Obligate biotrophy features unraveled by the genomic analysis of rust fungi.</title>
        <authorList>
            <person name="Duplessis S."/>
            <person name="Cuomo C.A."/>
            <person name="Lin Y.-C."/>
            <person name="Aerts A."/>
            <person name="Tisserant E."/>
            <person name="Veneault-Fourrey C."/>
            <person name="Joly D.L."/>
            <person name="Hacquard S."/>
            <person name="Amselem J."/>
            <person name="Cantarel B.L."/>
            <person name="Chiu R."/>
            <person name="Coutinho P.M."/>
            <person name="Feau N."/>
            <person name="Field M."/>
            <person name="Frey P."/>
            <person name="Gelhaye E."/>
            <person name="Goldberg J."/>
            <person name="Grabherr M.G."/>
            <person name="Kodira C.D."/>
            <person name="Kohler A."/>
            <person name="Kuees U."/>
            <person name="Lindquist E.A."/>
            <person name="Lucas S.M."/>
            <person name="Mago R."/>
            <person name="Mauceli E."/>
            <person name="Morin E."/>
            <person name="Murat C."/>
            <person name="Pangilinan J.L."/>
            <person name="Park R."/>
            <person name="Pearson M."/>
            <person name="Quesneville H."/>
            <person name="Rouhier N."/>
            <person name="Sakthikumar S."/>
            <person name="Salamov A.A."/>
            <person name="Schmutz J."/>
            <person name="Selles B."/>
            <person name="Shapiro H."/>
            <person name="Tanguay P."/>
            <person name="Tuskan G.A."/>
            <person name="Henrissat B."/>
            <person name="Van de Peer Y."/>
            <person name="Rouze P."/>
            <person name="Ellis J.G."/>
            <person name="Dodds P.N."/>
            <person name="Schein J.E."/>
            <person name="Zhong S."/>
            <person name="Hamelin R.C."/>
            <person name="Grigoriev I.V."/>
            <person name="Szabo L.J."/>
            <person name="Martin F."/>
        </authorList>
    </citation>
    <scope>NUCLEOTIDE SEQUENCE [LARGE SCALE GENOMIC DNA]</scope>
    <source>
        <strain evidence="11">98AG31 / pathotype 3-4-7</strain>
    </source>
</reference>
<evidence type="ECO:0000313" key="11">
    <source>
        <dbReference type="Proteomes" id="UP000001072"/>
    </source>
</evidence>
<evidence type="ECO:0000256" key="3">
    <source>
        <dbReference type="ARBA" id="ARBA00022763"/>
    </source>
</evidence>
<evidence type="ECO:0000256" key="8">
    <source>
        <dbReference type="SAM" id="MobiDB-lite"/>
    </source>
</evidence>
<evidence type="ECO:0000256" key="2">
    <source>
        <dbReference type="ARBA" id="ARBA00022759"/>
    </source>
</evidence>
<dbReference type="OrthoDB" id="2506497at2759"/>
<keyword evidence="11" id="KW-1185">Reference proteome</keyword>
<dbReference type="RefSeq" id="XP_007418271.1">
    <property type="nucleotide sequence ID" value="XM_007418209.1"/>
</dbReference>
<dbReference type="InterPro" id="IPR048749">
    <property type="entry name" value="SLX1_C"/>
</dbReference>
<protein>
    <recommendedName>
        <fullName evidence="9">GIY-YIG domain-containing protein</fullName>
    </recommendedName>
</protein>
<dbReference type="STRING" id="747676.F4SA80"/>
<dbReference type="Pfam" id="PF01541">
    <property type="entry name" value="GIY-YIG"/>
    <property type="match status" value="1"/>
</dbReference>
<accession>F4SA80</accession>
<proteinExistence type="inferred from homology"/>
<dbReference type="eggNOG" id="KOG3005">
    <property type="taxonomic scope" value="Eukaryota"/>
</dbReference>
<dbReference type="HOGENOM" id="CLU_030739_0_0_1"/>
<keyword evidence="2" id="KW-0255">Endonuclease</keyword>
<evidence type="ECO:0000256" key="4">
    <source>
        <dbReference type="ARBA" id="ARBA00022801"/>
    </source>
</evidence>
<dbReference type="InterPro" id="IPR013083">
    <property type="entry name" value="Znf_RING/FYVE/PHD"/>
</dbReference>
<dbReference type="InterPro" id="IPR035901">
    <property type="entry name" value="GIY-YIG_endonuc_sf"/>
</dbReference>
<evidence type="ECO:0000313" key="10">
    <source>
        <dbReference type="EMBL" id="EGF98452.1"/>
    </source>
</evidence>
<evidence type="ECO:0000256" key="5">
    <source>
        <dbReference type="ARBA" id="ARBA00023172"/>
    </source>
</evidence>
<dbReference type="InterPro" id="IPR027520">
    <property type="entry name" value="Slx1"/>
</dbReference>
<dbReference type="InterPro" id="IPR050381">
    <property type="entry name" value="SLX1_endonuclease"/>
</dbReference>
<dbReference type="InterPro" id="IPR000305">
    <property type="entry name" value="GIY-YIG_endonuc"/>
</dbReference>
<keyword evidence="4" id="KW-0378">Hydrolase</keyword>
<dbReference type="AlphaFoldDB" id="F4SA80"/>
<dbReference type="PANTHER" id="PTHR20208">
    <property type="entry name" value="STRUCTURE-SPECIFIC ENDONUCLEASE SUBUNIT SLX1"/>
    <property type="match status" value="1"/>
</dbReference>
<dbReference type="GO" id="GO:0017108">
    <property type="term" value="F:5'-flap endonuclease activity"/>
    <property type="evidence" value="ECO:0007669"/>
    <property type="project" value="InterPro"/>
</dbReference>
<dbReference type="PROSITE" id="PS50164">
    <property type="entry name" value="GIY_YIG"/>
    <property type="match status" value="1"/>
</dbReference>
<dbReference type="Pfam" id="PF21202">
    <property type="entry name" value="SLX1_C"/>
    <property type="match status" value="1"/>
</dbReference>